<dbReference type="EMBL" id="LESJ01000006">
    <property type="protein sequence ID" value="RBT67612.1"/>
    <property type="molecule type" value="Genomic_DNA"/>
</dbReference>
<sequence length="202" mass="23912">MNIWQMIDDLLKKYYLTNDKDILDLIILDLDPYIKSCAHRFVFKAQSNGVFIPFEDFYSNLCLAIWEGIEDFKSISGSTFKNVTLRRIYIAEKKTWKQYKKSGSKVFNKDGITYDVTRWENIESLHHSKNCTVKSAERSIEEKLLIENFKKQDFFRGTFIELLYHGYSCKEICLLLGISKTYDAKTRKKCQRIKESFLKYIA</sequence>
<comment type="caution">
    <text evidence="1">The sequence shown here is derived from an EMBL/GenBank/DDBJ whole genome shotgun (WGS) entry which is preliminary data.</text>
</comment>
<reference evidence="1 2" key="1">
    <citation type="submission" date="2015-06" db="EMBL/GenBank/DDBJ databases">
        <title>The Genome Sequence of Enterococcus hirae 88EA1.</title>
        <authorList>
            <consortium name="The Broad Institute Genomics Platform"/>
            <consortium name="The Broad Institute Genome Sequencing Center for Infectious Disease"/>
            <person name="Earl A.M."/>
            <person name="Van Tyne D."/>
            <person name="Lebreton F."/>
            <person name="Saavedra J.T."/>
            <person name="Gilmore M.S."/>
            <person name="Manson McGuire A."/>
            <person name="Clock S."/>
            <person name="Crupain M."/>
            <person name="Rangan U."/>
            <person name="Young S."/>
            <person name="Abouelleil A."/>
            <person name="Cao P."/>
            <person name="Chapman S.B."/>
            <person name="Griggs A."/>
            <person name="Priest M."/>
            <person name="Shea T."/>
            <person name="Wortman J."/>
            <person name="Nusbaum C."/>
            <person name="Birren B."/>
        </authorList>
    </citation>
    <scope>NUCLEOTIDE SEQUENCE [LARGE SCALE GENOMIC DNA]</scope>
    <source>
        <strain evidence="1 2">88EA1</strain>
    </source>
</reference>
<dbReference type="RefSeq" id="WP_034699527.1">
    <property type="nucleotide sequence ID" value="NZ_CAXTPZ010000002.1"/>
</dbReference>
<organism evidence="1 2">
    <name type="scientific">Enterococcus hirae</name>
    <dbReference type="NCBI Taxonomy" id="1354"/>
    <lineage>
        <taxon>Bacteria</taxon>
        <taxon>Bacillati</taxon>
        <taxon>Bacillota</taxon>
        <taxon>Bacilli</taxon>
        <taxon>Lactobacillales</taxon>
        <taxon>Enterococcaceae</taxon>
        <taxon>Enterococcus</taxon>
    </lineage>
</organism>
<dbReference type="Proteomes" id="UP000253498">
    <property type="component" value="Unassembled WGS sequence"/>
</dbReference>
<evidence type="ECO:0000313" key="1">
    <source>
        <dbReference type="EMBL" id="RBT67612.1"/>
    </source>
</evidence>
<proteinExistence type="predicted"/>
<dbReference type="NCBIfam" id="NF041508">
    <property type="entry name" value="BacL2"/>
    <property type="match status" value="1"/>
</dbReference>
<dbReference type="AlphaFoldDB" id="A0A1V8XCQ6"/>
<evidence type="ECO:0000313" key="2">
    <source>
        <dbReference type="Proteomes" id="UP000253498"/>
    </source>
</evidence>
<protein>
    <submittedName>
        <fullName evidence="1">Uncharacterized protein</fullName>
    </submittedName>
</protein>
<gene>
    <name evidence="1" type="ORF">EB03_02382</name>
</gene>
<accession>A0A1V8XCQ6</accession>
<name>A0A1V8XCQ6_ENTHR</name>